<name>A0A9D1IIN8_9BURK</name>
<dbReference type="FunFam" id="3.40.50.720:FF:000635">
    <property type="entry name" value="NADP-dependent malic enzyme"/>
    <property type="match status" value="1"/>
</dbReference>
<evidence type="ECO:0000256" key="6">
    <source>
        <dbReference type="PIRSR" id="PIRSR000106-1"/>
    </source>
</evidence>
<dbReference type="PANTHER" id="PTHR23406:SF90">
    <property type="entry name" value="MALIC ENZYME-RELATED"/>
    <property type="match status" value="1"/>
</dbReference>
<feature type="domain" description="Malic enzyme NAD-binding" evidence="10">
    <location>
        <begin position="261"/>
        <end position="513"/>
    </location>
</feature>
<dbReference type="InterPro" id="IPR015884">
    <property type="entry name" value="Malic_enzyme_CS"/>
</dbReference>
<evidence type="ECO:0000256" key="2">
    <source>
        <dbReference type="ARBA" id="ARBA00008785"/>
    </source>
</evidence>
<reference evidence="12" key="1">
    <citation type="submission" date="2020-10" db="EMBL/GenBank/DDBJ databases">
        <authorList>
            <person name="Gilroy R."/>
        </authorList>
    </citation>
    <scope>NUCLEOTIDE SEQUENCE</scope>
    <source>
        <strain evidence="12">7463</strain>
    </source>
</reference>
<keyword evidence="4" id="KW-0560">Oxidoreductase</keyword>
<dbReference type="GO" id="GO:0051287">
    <property type="term" value="F:NAD binding"/>
    <property type="evidence" value="ECO:0007669"/>
    <property type="project" value="InterPro"/>
</dbReference>
<dbReference type="FunFam" id="3.40.50.10380:FF:000001">
    <property type="entry name" value="NAD-dependent malic enzyme"/>
    <property type="match status" value="1"/>
</dbReference>
<dbReference type="Proteomes" id="UP000824083">
    <property type="component" value="Unassembled WGS sequence"/>
</dbReference>
<organism evidence="12 13">
    <name type="scientific">Candidatus Aphodousia faecigallinarum</name>
    <dbReference type="NCBI Taxonomy" id="2840677"/>
    <lineage>
        <taxon>Bacteria</taxon>
        <taxon>Pseudomonadati</taxon>
        <taxon>Pseudomonadota</taxon>
        <taxon>Betaproteobacteria</taxon>
        <taxon>Burkholderiales</taxon>
        <taxon>Sutterellaceae</taxon>
        <taxon>Sutterellaceae incertae sedis</taxon>
        <taxon>Candidatus Aphodousia</taxon>
    </lineage>
</organism>
<feature type="binding site" evidence="7">
    <location>
        <position position="147"/>
    </location>
    <ligand>
        <name>(S)-malate</name>
        <dbReference type="ChEBI" id="CHEBI:15589"/>
    </ligand>
</feature>
<evidence type="ECO:0000259" key="11">
    <source>
        <dbReference type="SMART" id="SM01274"/>
    </source>
</evidence>
<dbReference type="Gene3D" id="3.40.50.720">
    <property type="entry name" value="NAD(P)-binding Rossmann-like Domain"/>
    <property type="match status" value="1"/>
</dbReference>
<dbReference type="PANTHER" id="PTHR23406">
    <property type="entry name" value="MALIC ENZYME-RELATED"/>
    <property type="match status" value="1"/>
</dbReference>
<dbReference type="SMART" id="SM01274">
    <property type="entry name" value="malic"/>
    <property type="match status" value="1"/>
</dbReference>
<feature type="binding site" evidence="7">
    <location>
        <position position="444"/>
    </location>
    <ligand>
        <name>(S)-malate</name>
        <dbReference type="ChEBI" id="CHEBI:15589"/>
    </ligand>
</feature>
<dbReference type="SUPFAM" id="SSF51735">
    <property type="entry name" value="NAD(P)-binding Rossmann-fold domains"/>
    <property type="match status" value="1"/>
</dbReference>
<protein>
    <submittedName>
        <fullName evidence="12">NAD-dependent malic enzyme</fullName>
    </submittedName>
</protein>
<dbReference type="SMART" id="SM00919">
    <property type="entry name" value="Malic_M"/>
    <property type="match status" value="1"/>
</dbReference>
<keyword evidence="5" id="KW-0520">NAD</keyword>
<dbReference type="AlphaFoldDB" id="A0A9D1IIN8"/>
<dbReference type="Pfam" id="PF03949">
    <property type="entry name" value="Malic_M"/>
    <property type="match status" value="1"/>
</dbReference>
<dbReference type="EMBL" id="DVMY01000105">
    <property type="protein sequence ID" value="HIU37997.1"/>
    <property type="molecule type" value="Genomic_DNA"/>
</dbReference>
<sequence length="539" mass="59230">MTCSRCGQDILRNPLENRGSAFTDEQRDQMGTRGLLPARVETLEEQARRSVAFMRTFPMPIQRYFYLDALHNTNETLFYKVVCDNIEEVMPIIYTPTVGEACQKFSHNFLQARGLFVSIKDKGQISKILENVKQDDVEVIVVTDGQRILGLGDQGVNGMGIPIGKLALYTACAGVAPEKTLPVMIDVGTNNPAYLADPLYMGLRQERVCGACYDELIDEFMMAARKRWPNVLIQFEDFGNANAFRLLTRWKDKSLCFNDDIQGTACVALTGFYSAMRVTGGKLADQRVLFLGAGEAATGIANLIAEAIADEEGISIEEARTRCYLFDSKGLVVAQRTDLSAHKREFAHDAQPADSFLQAIQQLRPTAIVGVAAQQNAFNSMVIGEMSAINERPIIFALSNPTSKAECTAEMAYQFSEGRALFASGSPFDPVEYKGQTFVPRQGNNSYVFPALGRAATFVKAKTMPTGMFLAAARKLADLVSEDDLKRGSLYPSLSDIRPISEAIAVAVAEYAYEKGLANGEKPQDLAEAIKASMYTPSY</sequence>
<gene>
    <name evidence="12" type="ORF">IAC56_06985</name>
</gene>
<dbReference type="GO" id="GO:0006108">
    <property type="term" value="P:malate metabolic process"/>
    <property type="evidence" value="ECO:0007669"/>
    <property type="project" value="TreeGrafter"/>
</dbReference>
<accession>A0A9D1IIN8</accession>
<evidence type="ECO:0000256" key="4">
    <source>
        <dbReference type="ARBA" id="ARBA00023002"/>
    </source>
</evidence>
<feature type="active site" description="Proton donor" evidence="6">
    <location>
        <position position="94"/>
    </location>
</feature>
<evidence type="ECO:0000259" key="10">
    <source>
        <dbReference type="SMART" id="SM00919"/>
    </source>
</evidence>
<comment type="similarity">
    <text evidence="2 9">Belongs to the malic enzymes family.</text>
</comment>
<dbReference type="PROSITE" id="PS00331">
    <property type="entry name" value="MALIC_ENZYMES"/>
    <property type="match status" value="1"/>
</dbReference>
<comment type="cofactor">
    <cofactor evidence="8">
        <name>Mg(2+)</name>
        <dbReference type="ChEBI" id="CHEBI:18420"/>
    </cofactor>
    <cofactor evidence="8">
        <name>Mn(2+)</name>
        <dbReference type="ChEBI" id="CHEBI:29035"/>
    </cofactor>
    <text evidence="8">Divalent metal cations. Prefers magnesium or manganese.</text>
</comment>
<reference evidence="12" key="2">
    <citation type="journal article" date="2021" name="PeerJ">
        <title>Extensive microbial diversity within the chicken gut microbiome revealed by metagenomics and culture.</title>
        <authorList>
            <person name="Gilroy R."/>
            <person name="Ravi A."/>
            <person name="Getino M."/>
            <person name="Pursley I."/>
            <person name="Horton D.L."/>
            <person name="Alikhan N.F."/>
            <person name="Baker D."/>
            <person name="Gharbi K."/>
            <person name="Hall N."/>
            <person name="Watson M."/>
            <person name="Adriaenssens E.M."/>
            <person name="Foster-Nyarko E."/>
            <person name="Jarju S."/>
            <person name="Secka A."/>
            <person name="Antonio M."/>
            <person name="Oren A."/>
            <person name="Chaudhuri R.R."/>
            <person name="La Ragione R."/>
            <person name="Hildebrand F."/>
            <person name="Pallen M.J."/>
        </authorList>
    </citation>
    <scope>NUCLEOTIDE SEQUENCE</scope>
    <source>
        <strain evidence="12">7463</strain>
    </source>
</reference>
<comment type="caution">
    <text evidence="12">The sequence shown here is derived from an EMBL/GenBank/DDBJ whole genome shotgun (WGS) entry which is preliminary data.</text>
</comment>
<evidence type="ECO:0000313" key="13">
    <source>
        <dbReference type="Proteomes" id="UP000824083"/>
    </source>
</evidence>
<evidence type="ECO:0000256" key="8">
    <source>
        <dbReference type="PIRSR" id="PIRSR000106-3"/>
    </source>
</evidence>
<evidence type="ECO:0000256" key="1">
    <source>
        <dbReference type="ARBA" id="ARBA00001936"/>
    </source>
</evidence>
<evidence type="ECO:0000256" key="9">
    <source>
        <dbReference type="RuleBase" id="RU003427"/>
    </source>
</evidence>
<dbReference type="PRINTS" id="PR00072">
    <property type="entry name" value="MALOXRDTASE"/>
</dbReference>
<feature type="binding site" evidence="7">
    <location>
        <position position="400"/>
    </location>
    <ligand>
        <name>(S)-malate</name>
        <dbReference type="ChEBI" id="CHEBI:15589"/>
    </ligand>
</feature>
<evidence type="ECO:0000313" key="12">
    <source>
        <dbReference type="EMBL" id="HIU37997.1"/>
    </source>
</evidence>
<dbReference type="InterPro" id="IPR001891">
    <property type="entry name" value="Malic_OxRdtase"/>
</dbReference>
<dbReference type="GO" id="GO:0046872">
    <property type="term" value="F:metal ion binding"/>
    <property type="evidence" value="ECO:0007669"/>
    <property type="project" value="UniProtKB-KW"/>
</dbReference>
<dbReference type="InterPro" id="IPR046346">
    <property type="entry name" value="Aminoacid_DH-like_N_sf"/>
</dbReference>
<dbReference type="Gene3D" id="3.40.50.10380">
    <property type="entry name" value="Malic enzyme, N-terminal domain"/>
    <property type="match status" value="1"/>
</dbReference>
<evidence type="ECO:0000256" key="7">
    <source>
        <dbReference type="PIRSR" id="PIRSR000106-2"/>
    </source>
</evidence>
<dbReference type="SUPFAM" id="SSF53223">
    <property type="entry name" value="Aminoacid dehydrogenase-like, N-terminal domain"/>
    <property type="match status" value="1"/>
</dbReference>
<keyword evidence="3 8" id="KW-0479">Metal-binding</keyword>
<dbReference type="Pfam" id="PF00390">
    <property type="entry name" value="malic"/>
    <property type="match status" value="1"/>
</dbReference>
<dbReference type="CDD" id="cd05312">
    <property type="entry name" value="NAD_bind_1_malic_enz"/>
    <property type="match status" value="1"/>
</dbReference>
<evidence type="ECO:0000256" key="5">
    <source>
        <dbReference type="ARBA" id="ARBA00023027"/>
    </source>
</evidence>
<feature type="binding site" evidence="8">
    <location>
        <position position="237"/>
    </location>
    <ligand>
        <name>a divalent metal cation</name>
        <dbReference type="ChEBI" id="CHEBI:60240"/>
    </ligand>
</feature>
<dbReference type="NCBIfam" id="NF010052">
    <property type="entry name" value="PRK13529.1"/>
    <property type="match status" value="1"/>
</dbReference>
<feature type="domain" description="Malic enzyme N-terminal" evidence="11">
    <location>
        <begin position="71"/>
        <end position="251"/>
    </location>
</feature>
<dbReference type="InterPro" id="IPR037062">
    <property type="entry name" value="Malic_N_dom_sf"/>
</dbReference>
<dbReference type="InterPro" id="IPR036291">
    <property type="entry name" value="NAD(P)-bd_dom_sf"/>
</dbReference>
<proteinExistence type="inferred from homology"/>
<dbReference type="InterPro" id="IPR012302">
    <property type="entry name" value="Malic_NAD-bd"/>
</dbReference>
<comment type="cofactor">
    <cofactor evidence="1">
        <name>Mn(2+)</name>
        <dbReference type="ChEBI" id="CHEBI:29035"/>
    </cofactor>
</comment>
<dbReference type="PIRSF" id="PIRSF000106">
    <property type="entry name" value="ME"/>
    <property type="match status" value="1"/>
</dbReference>
<feature type="binding site" evidence="8">
    <location>
        <position position="260"/>
    </location>
    <ligand>
        <name>a divalent metal cation</name>
        <dbReference type="ChEBI" id="CHEBI:60240"/>
    </ligand>
</feature>
<dbReference type="InterPro" id="IPR012301">
    <property type="entry name" value="Malic_N_dom"/>
</dbReference>
<evidence type="ECO:0000256" key="3">
    <source>
        <dbReference type="ARBA" id="ARBA00022723"/>
    </source>
</evidence>
<feature type="active site" description="Proton acceptor" evidence="6">
    <location>
        <position position="165"/>
    </location>
</feature>
<feature type="binding site" evidence="8">
    <location>
        <position position="236"/>
    </location>
    <ligand>
        <name>a divalent metal cation</name>
        <dbReference type="ChEBI" id="CHEBI:60240"/>
    </ligand>
</feature>
<dbReference type="GO" id="GO:0004473">
    <property type="term" value="F:malate dehydrogenase (decarboxylating) (NADP+) activity"/>
    <property type="evidence" value="ECO:0007669"/>
    <property type="project" value="TreeGrafter"/>
</dbReference>